<proteinExistence type="predicted"/>
<evidence type="ECO:0000256" key="3">
    <source>
        <dbReference type="ARBA" id="ARBA00022679"/>
    </source>
</evidence>
<keyword evidence="6" id="KW-0418">Kinase</keyword>
<evidence type="ECO:0000256" key="10">
    <source>
        <dbReference type="ARBA" id="ARBA00023209"/>
    </source>
</evidence>
<keyword evidence="4" id="KW-0479">Metal-binding</keyword>
<dbReference type="GO" id="GO:0004143">
    <property type="term" value="F:ATP-dependent diacylglycerol kinase activity"/>
    <property type="evidence" value="ECO:0007669"/>
    <property type="project" value="TreeGrafter"/>
</dbReference>
<dbReference type="PANTHER" id="PTHR12358:SF106">
    <property type="entry name" value="LIPID KINASE YEGS"/>
    <property type="match status" value="1"/>
</dbReference>
<evidence type="ECO:0000256" key="9">
    <source>
        <dbReference type="ARBA" id="ARBA00023098"/>
    </source>
</evidence>
<evidence type="ECO:0000256" key="4">
    <source>
        <dbReference type="ARBA" id="ARBA00022723"/>
    </source>
</evidence>
<dbReference type="NCBIfam" id="TIGR00147">
    <property type="entry name" value="YegS/Rv2252/BmrU family lipid kinase"/>
    <property type="match status" value="1"/>
</dbReference>
<dbReference type="InterPro" id="IPR005218">
    <property type="entry name" value="Diacylglycerol/lipid_kinase"/>
</dbReference>
<dbReference type="InterPro" id="IPR016064">
    <property type="entry name" value="NAD/diacylglycerol_kinase_sf"/>
</dbReference>
<keyword evidence="2" id="KW-0444">Lipid biosynthesis</keyword>
<dbReference type="Pfam" id="PF00781">
    <property type="entry name" value="DAGK_cat"/>
    <property type="match status" value="1"/>
</dbReference>
<reference evidence="13" key="1">
    <citation type="submission" date="2020-05" db="EMBL/GenBank/DDBJ databases">
        <authorList>
            <person name="Chiriac C."/>
            <person name="Salcher M."/>
            <person name="Ghai R."/>
            <person name="Kavagutti S V."/>
        </authorList>
    </citation>
    <scope>NUCLEOTIDE SEQUENCE</scope>
</reference>
<gene>
    <name evidence="13" type="ORF">UFOPK3610_00203</name>
</gene>
<evidence type="ECO:0000313" key="13">
    <source>
        <dbReference type="EMBL" id="CAB4902332.1"/>
    </source>
</evidence>
<dbReference type="Gene3D" id="3.40.50.10330">
    <property type="entry name" value="Probable inorganic polyphosphate/atp-NAD kinase, domain 1"/>
    <property type="match status" value="1"/>
</dbReference>
<dbReference type="InterPro" id="IPR001206">
    <property type="entry name" value="Diacylglycerol_kinase_cat_dom"/>
</dbReference>
<dbReference type="GO" id="GO:0005524">
    <property type="term" value="F:ATP binding"/>
    <property type="evidence" value="ECO:0007669"/>
    <property type="project" value="UniProtKB-KW"/>
</dbReference>
<dbReference type="GO" id="GO:0008654">
    <property type="term" value="P:phospholipid biosynthetic process"/>
    <property type="evidence" value="ECO:0007669"/>
    <property type="project" value="UniProtKB-KW"/>
</dbReference>
<evidence type="ECO:0000256" key="7">
    <source>
        <dbReference type="ARBA" id="ARBA00022840"/>
    </source>
</evidence>
<keyword evidence="8" id="KW-0460">Magnesium</keyword>
<evidence type="ECO:0000256" key="5">
    <source>
        <dbReference type="ARBA" id="ARBA00022741"/>
    </source>
</evidence>
<comment type="cofactor">
    <cofactor evidence="1">
        <name>Mg(2+)</name>
        <dbReference type="ChEBI" id="CHEBI:18420"/>
    </cofactor>
</comment>
<dbReference type="GO" id="GO:0046872">
    <property type="term" value="F:metal ion binding"/>
    <property type="evidence" value="ECO:0007669"/>
    <property type="project" value="UniProtKB-KW"/>
</dbReference>
<evidence type="ECO:0000256" key="1">
    <source>
        <dbReference type="ARBA" id="ARBA00001946"/>
    </source>
</evidence>
<dbReference type="PROSITE" id="PS50146">
    <property type="entry name" value="DAGK"/>
    <property type="match status" value="1"/>
</dbReference>
<keyword evidence="9" id="KW-0443">Lipid metabolism</keyword>
<dbReference type="PANTHER" id="PTHR12358">
    <property type="entry name" value="SPHINGOSINE KINASE"/>
    <property type="match status" value="1"/>
</dbReference>
<evidence type="ECO:0000256" key="11">
    <source>
        <dbReference type="ARBA" id="ARBA00023264"/>
    </source>
</evidence>
<keyword evidence="5" id="KW-0547">Nucleotide-binding</keyword>
<evidence type="ECO:0000256" key="2">
    <source>
        <dbReference type="ARBA" id="ARBA00022516"/>
    </source>
</evidence>
<dbReference type="SMART" id="SM00046">
    <property type="entry name" value="DAGKc"/>
    <property type="match status" value="1"/>
</dbReference>
<keyword evidence="7" id="KW-0067">ATP-binding</keyword>
<dbReference type="InterPro" id="IPR050187">
    <property type="entry name" value="Lipid_Phosphate_FormReg"/>
</dbReference>
<protein>
    <submittedName>
        <fullName evidence="13">Unannotated protein</fullName>
    </submittedName>
</protein>
<sequence>MTSAALIVNPRAGKGRAADQAAVCARVLSDRGWHTRVTLCHSVSETIESARAAAEFADVVIACGGDGTVNTVLQGVVGTSSALGVLPCGTGNDIASTLGMPKGNAELIAATLASSPIVAVDVARVTTADGTSRWFLGVLSSGFDSNVNERANSIRWPRGTARYITAMLAELRTFTARPYSIIIDGDVHEGPGILVSVGNGPRYGGGMRICPSADIRDGQLDLTWLGDVSKATLLKVFPRVYAGTHVTHSRVSTLRGKQIQMAAPGQIAYADGERVGPLPISIEVHPAALKVTAALA</sequence>
<dbReference type="SUPFAM" id="SSF111331">
    <property type="entry name" value="NAD kinase/diacylglycerol kinase-like"/>
    <property type="match status" value="1"/>
</dbReference>
<evidence type="ECO:0000256" key="8">
    <source>
        <dbReference type="ARBA" id="ARBA00022842"/>
    </source>
</evidence>
<dbReference type="InterPro" id="IPR045540">
    <property type="entry name" value="YegS/DAGK_C"/>
</dbReference>
<keyword evidence="10" id="KW-0594">Phospholipid biosynthesis</keyword>
<dbReference type="Pfam" id="PF19279">
    <property type="entry name" value="YegS_C"/>
    <property type="match status" value="1"/>
</dbReference>
<keyword evidence="3" id="KW-0808">Transferase</keyword>
<dbReference type="AlphaFoldDB" id="A0A6J7G1V5"/>
<dbReference type="InterPro" id="IPR017438">
    <property type="entry name" value="ATP-NAD_kinase_N"/>
</dbReference>
<organism evidence="13">
    <name type="scientific">freshwater metagenome</name>
    <dbReference type="NCBI Taxonomy" id="449393"/>
    <lineage>
        <taxon>unclassified sequences</taxon>
        <taxon>metagenomes</taxon>
        <taxon>ecological metagenomes</taxon>
    </lineage>
</organism>
<evidence type="ECO:0000259" key="12">
    <source>
        <dbReference type="PROSITE" id="PS50146"/>
    </source>
</evidence>
<feature type="domain" description="DAGKc" evidence="12">
    <location>
        <begin position="1"/>
        <end position="129"/>
    </location>
</feature>
<accession>A0A6J7G1V5</accession>
<dbReference type="EMBL" id="CAFBMR010000003">
    <property type="protein sequence ID" value="CAB4902332.1"/>
    <property type="molecule type" value="Genomic_DNA"/>
</dbReference>
<keyword evidence="11" id="KW-1208">Phospholipid metabolism</keyword>
<dbReference type="GO" id="GO:0005886">
    <property type="term" value="C:plasma membrane"/>
    <property type="evidence" value="ECO:0007669"/>
    <property type="project" value="TreeGrafter"/>
</dbReference>
<dbReference type="Gene3D" id="2.60.200.40">
    <property type="match status" value="1"/>
</dbReference>
<evidence type="ECO:0000256" key="6">
    <source>
        <dbReference type="ARBA" id="ARBA00022777"/>
    </source>
</evidence>
<name>A0A6J7G1V5_9ZZZZ</name>